<evidence type="ECO:0000256" key="10">
    <source>
        <dbReference type="ARBA" id="ARBA00023136"/>
    </source>
</evidence>
<evidence type="ECO:0000256" key="5">
    <source>
        <dbReference type="ARBA" id="ARBA00012699"/>
    </source>
</evidence>
<keyword evidence="13" id="KW-1185">Reference proteome</keyword>
<evidence type="ECO:0000256" key="2">
    <source>
        <dbReference type="ARBA" id="ARBA00004760"/>
    </source>
</evidence>
<evidence type="ECO:0000256" key="7">
    <source>
        <dbReference type="ARBA" id="ARBA00022679"/>
    </source>
</evidence>
<comment type="pathway">
    <text evidence="3">Sphingolipid metabolism.</text>
</comment>
<gene>
    <name evidence="12" type="ORF">D915_005138</name>
</gene>
<keyword evidence="10 11" id="KW-0472">Membrane</keyword>
<feature type="transmembrane region" description="Helical" evidence="11">
    <location>
        <begin position="6"/>
        <end position="35"/>
    </location>
</feature>
<dbReference type="Proteomes" id="UP000230066">
    <property type="component" value="Unassembled WGS sequence"/>
</dbReference>
<evidence type="ECO:0000256" key="4">
    <source>
        <dbReference type="ARBA" id="ARBA00006739"/>
    </source>
</evidence>
<evidence type="ECO:0000256" key="9">
    <source>
        <dbReference type="ARBA" id="ARBA00022989"/>
    </source>
</evidence>
<evidence type="ECO:0000313" key="12">
    <source>
        <dbReference type="EMBL" id="THD23940.1"/>
    </source>
</evidence>
<dbReference type="Gene3D" id="3.90.550.10">
    <property type="entry name" value="Spore Coat Polysaccharide Biosynthesis Protein SpsA, Chain A"/>
    <property type="match status" value="1"/>
</dbReference>
<protein>
    <recommendedName>
        <fullName evidence="5">ceramide glucosyltransferase</fullName>
        <ecNumber evidence="5">2.4.1.80</ecNumber>
    </recommendedName>
</protein>
<keyword evidence="7" id="KW-0808">Transferase</keyword>
<dbReference type="UniPathway" id="UPA00222"/>
<dbReference type="GO" id="GO:0008120">
    <property type="term" value="F:ceramide glucosyltransferase activity"/>
    <property type="evidence" value="ECO:0007669"/>
    <property type="project" value="UniProtKB-EC"/>
</dbReference>
<reference evidence="12" key="1">
    <citation type="submission" date="2019-03" db="EMBL/GenBank/DDBJ databases">
        <title>Improved annotation for the trematode Fasciola hepatica.</title>
        <authorList>
            <person name="Choi Y.-J."/>
            <person name="Martin J."/>
            <person name="Mitreva M."/>
        </authorList>
    </citation>
    <scope>NUCLEOTIDE SEQUENCE [LARGE SCALE GENOMIC DNA]</scope>
</reference>
<evidence type="ECO:0000256" key="11">
    <source>
        <dbReference type="SAM" id="Phobius"/>
    </source>
</evidence>
<dbReference type="InterPro" id="IPR029044">
    <property type="entry name" value="Nucleotide-diphossugar_trans"/>
</dbReference>
<comment type="caution">
    <text evidence="12">The sequence shown here is derived from an EMBL/GenBank/DDBJ whole genome shotgun (WGS) entry which is preliminary data.</text>
</comment>
<dbReference type="PANTHER" id="PTHR12726">
    <property type="entry name" value="CERAMIDE GLUCOSYLTRANSFERASE"/>
    <property type="match status" value="1"/>
</dbReference>
<evidence type="ECO:0000256" key="1">
    <source>
        <dbReference type="ARBA" id="ARBA00004141"/>
    </source>
</evidence>
<dbReference type="GO" id="GO:0006679">
    <property type="term" value="P:glucosylceramide biosynthetic process"/>
    <property type="evidence" value="ECO:0007669"/>
    <property type="project" value="TreeGrafter"/>
</dbReference>
<sequence>MITHDLVYPVIIFLICSVILWVYIHQICFFIISIYTAKRSMYRKVDQLTVAPGVSVIKPLMGLDSCLKENLISHFTLDYPKFELLFCVQDENDAAIPLVNSLREQYPHVDAQLLIGGTPGIVNPMVHNMAPAYAAAKYELVWISTSRILASTPILLDLVRKLEPPDVGMVHQTPFYADQSGFLGALEKVCFGCSISRNQIALNQLGIVCFIGMSYVFKKSLLDEVGGLAYYGKYLAEDFFLSNAIHARGYRLVMSDFPALQNVATTSIRAYADRMTRWLRLRVRMIPLVAGVLEPLSEAITIGLLFALSLNYLFEVRMLYVLLVHFTGWILLDYTLLRSLQNGRLPFSFPVFLLAWLSRELLVYVIFIRALYNPSVITWGRYSYRVHMGGTTTRIPRSVSPRRVHKPSVTSDPSGNQKHIMINHSPLLINHKEMSNGHHHTVINSAGGQNVSEPVRFKLFPSGDVYHGPVAKYLHKIPFMTKKNGYKYNKLEEPVLSAVSAPQIEA</sequence>
<feature type="transmembrane region" description="Helical" evidence="11">
    <location>
        <begin position="318"/>
        <end position="337"/>
    </location>
</feature>
<evidence type="ECO:0000256" key="3">
    <source>
        <dbReference type="ARBA" id="ARBA00004991"/>
    </source>
</evidence>
<keyword evidence="8 11" id="KW-0812">Transmembrane</keyword>
<dbReference type="GO" id="GO:0016020">
    <property type="term" value="C:membrane"/>
    <property type="evidence" value="ECO:0007669"/>
    <property type="project" value="UniProtKB-SubCell"/>
</dbReference>
<feature type="transmembrane region" description="Helical" evidence="11">
    <location>
        <begin position="349"/>
        <end position="372"/>
    </location>
</feature>
<dbReference type="AlphaFoldDB" id="A0A4E0S0U9"/>
<organism evidence="12 13">
    <name type="scientific">Fasciola hepatica</name>
    <name type="common">Liver fluke</name>
    <dbReference type="NCBI Taxonomy" id="6192"/>
    <lineage>
        <taxon>Eukaryota</taxon>
        <taxon>Metazoa</taxon>
        <taxon>Spiralia</taxon>
        <taxon>Lophotrochozoa</taxon>
        <taxon>Platyhelminthes</taxon>
        <taxon>Trematoda</taxon>
        <taxon>Digenea</taxon>
        <taxon>Plagiorchiida</taxon>
        <taxon>Echinostomata</taxon>
        <taxon>Echinostomatoidea</taxon>
        <taxon>Fasciolidae</taxon>
        <taxon>Fasciola</taxon>
    </lineage>
</organism>
<keyword evidence="6" id="KW-0328">Glycosyltransferase</keyword>
<evidence type="ECO:0000313" key="13">
    <source>
        <dbReference type="Proteomes" id="UP000230066"/>
    </source>
</evidence>
<evidence type="ECO:0000256" key="8">
    <source>
        <dbReference type="ARBA" id="ARBA00022692"/>
    </source>
</evidence>
<comment type="pathway">
    <text evidence="2">Lipid metabolism; sphingolipid metabolism.</text>
</comment>
<comment type="subcellular location">
    <subcellularLocation>
        <location evidence="1">Membrane</location>
        <topology evidence="1">Multi-pass membrane protein</topology>
    </subcellularLocation>
</comment>
<dbReference type="CDD" id="cd02520">
    <property type="entry name" value="Glucosylceramide_synthase"/>
    <property type="match status" value="1"/>
</dbReference>
<dbReference type="PANTHER" id="PTHR12726:SF0">
    <property type="entry name" value="CERAMIDE GLUCOSYLTRANSFERASE"/>
    <property type="match status" value="1"/>
</dbReference>
<dbReference type="Pfam" id="PF13506">
    <property type="entry name" value="Glyco_transf_21"/>
    <property type="match status" value="1"/>
</dbReference>
<dbReference type="SUPFAM" id="SSF53448">
    <property type="entry name" value="Nucleotide-diphospho-sugar transferases"/>
    <property type="match status" value="1"/>
</dbReference>
<dbReference type="EC" id="2.4.1.80" evidence="5"/>
<comment type="similarity">
    <text evidence="4">Belongs to the glycosyltransferase 2 family.</text>
</comment>
<proteinExistence type="inferred from homology"/>
<dbReference type="InterPro" id="IPR025993">
    <property type="entry name" value="Ceramide_glucosylTrfase"/>
</dbReference>
<dbReference type="EMBL" id="JXXN02001859">
    <property type="protein sequence ID" value="THD23940.1"/>
    <property type="molecule type" value="Genomic_DNA"/>
</dbReference>
<name>A0A4E0S0U9_FASHE</name>
<keyword evidence="9 11" id="KW-1133">Transmembrane helix</keyword>
<accession>A0A4E0S0U9</accession>
<feature type="transmembrane region" description="Helical" evidence="11">
    <location>
        <begin position="285"/>
        <end position="312"/>
    </location>
</feature>
<evidence type="ECO:0000256" key="6">
    <source>
        <dbReference type="ARBA" id="ARBA00022676"/>
    </source>
</evidence>